<dbReference type="OrthoDB" id="116299at2"/>
<comment type="caution">
    <text evidence="6">The sequence shown here is derived from an EMBL/GenBank/DDBJ whole genome shotgun (WGS) entry which is preliminary data.</text>
</comment>
<dbReference type="PROSITE" id="PS50931">
    <property type="entry name" value="HTH_LYSR"/>
    <property type="match status" value="1"/>
</dbReference>
<evidence type="ECO:0000256" key="1">
    <source>
        <dbReference type="ARBA" id="ARBA00009437"/>
    </source>
</evidence>
<evidence type="ECO:0000256" key="3">
    <source>
        <dbReference type="ARBA" id="ARBA00023125"/>
    </source>
</evidence>
<dbReference type="RefSeq" id="WP_129154153.1">
    <property type="nucleotide sequence ID" value="NZ_JBHSDO010000003.1"/>
</dbReference>
<dbReference type="SUPFAM" id="SSF46785">
    <property type="entry name" value="Winged helix' DNA-binding domain"/>
    <property type="match status" value="1"/>
</dbReference>
<dbReference type="AlphaFoldDB" id="A0A4Q1HDI3"/>
<dbReference type="GO" id="GO:0043565">
    <property type="term" value="F:sequence-specific DNA binding"/>
    <property type="evidence" value="ECO:0007669"/>
    <property type="project" value="TreeGrafter"/>
</dbReference>
<comment type="similarity">
    <text evidence="1">Belongs to the LysR transcriptional regulatory family.</text>
</comment>
<dbReference type="Pfam" id="PF00126">
    <property type="entry name" value="HTH_1"/>
    <property type="match status" value="1"/>
</dbReference>
<dbReference type="FunFam" id="1.10.10.10:FF:000001">
    <property type="entry name" value="LysR family transcriptional regulator"/>
    <property type="match status" value="1"/>
</dbReference>
<keyword evidence="3" id="KW-0238">DNA-binding</keyword>
<dbReference type="InterPro" id="IPR036388">
    <property type="entry name" value="WH-like_DNA-bd_sf"/>
</dbReference>
<gene>
    <name evidence="6" type="ORF">C7R54_27625</name>
</gene>
<evidence type="ECO:0000259" key="5">
    <source>
        <dbReference type="PROSITE" id="PS50931"/>
    </source>
</evidence>
<proteinExistence type="inferred from homology"/>
<keyword evidence="7" id="KW-1185">Reference proteome</keyword>
<name>A0A4Q1HDI3_9BURK</name>
<organism evidence="6 7">
    <name type="scientific">Achromobacter aloeverae</name>
    <dbReference type="NCBI Taxonomy" id="1750518"/>
    <lineage>
        <taxon>Bacteria</taxon>
        <taxon>Pseudomonadati</taxon>
        <taxon>Pseudomonadota</taxon>
        <taxon>Betaproteobacteria</taxon>
        <taxon>Burkholderiales</taxon>
        <taxon>Alcaligenaceae</taxon>
        <taxon>Achromobacter</taxon>
    </lineage>
</organism>
<dbReference type="SUPFAM" id="SSF53850">
    <property type="entry name" value="Periplasmic binding protein-like II"/>
    <property type="match status" value="1"/>
</dbReference>
<dbReference type="CDD" id="cd08422">
    <property type="entry name" value="PBP2_CrgA_like"/>
    <property type="match status" value="1"/>
</dbReference>
<evidence type="ECO:0000313" key="7">
    <source>
        <dbReference type="Proteomes" id="UP000290849"/>
    </source>
</evidence>
<dbReference type="PANTHER" id="PTHR30537:SF5">
    <property type="entry name" value="HTH-TYPE TRANSCRIPTIONAL ACTIVATOR TTDR-RELATED"/>
    <property type="match status" value="1"/>
</dbReference>
<accession>A0A4Q1HDI3</accession>
<dbReference type="Proteomes" id="UP000290849">
    <property type="component" value="Unassembled WGS sequence"/>
</dbReference>
<sequence>MDAANVQLNDIALFVEVARRKSFSLAARALDMPTSTLSRRISELERAVGMRLLNRNTRRLDLTDAGQVYFERCQGLVDEARFAHEQLLSISSSQPQGKLIVCMPDSLASLLLSDTLEEFTDQYPDLECELDLSLRAADPHAAPFDVMLRMGEPSTPNNGMEVREVLSLTRHLYASDEYVAQRGEPKTPADLREHECLRGYANEAASSWLLTRGDTEERVVVDGRVTANNMGLLSDFVSLGMGIAPLPVYAATQGRMARDHSLRRVLPEWSAAPMPLYAVFPSRIMPAKTRAFMDFIVPRLAAANGQTDEGA</sequence>
<dbReference type="GO" id="GO:0003700">
    <property type="term" value="F:DNA-binding transcription factor activity"/>
    <property type="evidence" value="ECO:0007669"/>
    <property type="project" value="InterPro"/>
</dbReference>
<evidence type="ECO:0000313" key="6">
    <source>
        <dbReference type="EMBL" id="RXN83261.1"/>
    </source>
</evidence>
<dbReference type="EMBL" id="PYAL01000010">
    <property type="protein sequence ID" value="RXN83261.1"/>
    <property type="molecule type" value="Genomic_DNA"/>
</dbReference>
<dbReference type="GO" id="GO:0006351">
    <property type="term" value="P:DNA-templated transcription"/>
    <property type="evidence" value="ECO:0007669"/>
    <property type="project" value="TreeGrafter"/>
</dbReference>
<feature type="domain" description="HTH lysR-type" evidence="5">
    <location>
        <begin position="6"/>
        <end position="63"/>
    </location>
</feature>
<protein>
    <submittedName>
        <fullName evidence="6">LysR family transcriptional regulator</fullName>
    </submittedName>
</protein>
<dbReference type="Gene3D" id="1.10.10.10">
    <property type="entry name" value="Winged helix-like DNA-binding domain superfamily/Winged helix DNA-binding domain"/>
    <property type="match status" value="1"/>
</dbReference>
<dbReference type="PANTHER" id="PTHR30537">
    <property type="entry name" value="HTH-TYPE TRANSCRIPTIONAL REGULATOR"/>
    <property type="match status" value="1"/>
</dbReference>
<dbReference type="InterPro" id="IPR058163">
    <property type="entry name" value="LysR-type_TF_proteobact-type"/>
</dbReference>
<keyword evidence="4" id="KW-0804">Transcription</keyword>
<reference evidence="6 7" key="1">
    <citation type="journal article" date="2017" name="Int. J. Syst. Evol. Microbiol.">
        <title>Achromobacter aloeverae sp. nov., isolated from the root of Aloe vera (L.) Burm.f.</title>
        <authorList>
            <person name="Kuncharoen N."/>
            <person name="Muramatsu Y."/>
            <person name="Shibata C."/>
            <person name="Kamakura Y."/>
            <person name="Nakagawa Y."/>
            <person name="Tanasupawat S."/>
        </authorList>
    </citation>
    <scope>NUCLEOTIDE SEQUENCE [LARGE SCALE GENOMIC DNA]</scope>
    <source>
        <strain evidence="6 7">AVA-1</strain>
    </source>
</reference>
<dbReference type="Gene3D" id="3.40.190.290">
    <property type="match status" value="1"/>
</dbReference>
<dbReference type="InterPro" id="IPR000847">
    <property type="entry name" value="LysR_HTH_N"/>
</dbReference>
<dbReference type="Pfam" id="PF03466">
    <property type="entry name" value="LysR_substrate"/>
    <property type="match status" value="1"/>
</dbReference>
<evidence type="ECO:0000256" key="4">
    <source>
        <dbReference type="ARBA" id="ARBA00023163"/>
    </source>
</evidence>
<dbReference type="InterPro" id="IPR036390">
    <property type="entry name" value="WH_DNA-bd_sf"/>
</dbReference>
<keyword evidence="2" id="KW-0805">Transcription regulation</keyword>
<dbReference type="InterPro" id="IPR005119">
    <property type="entry name" value="LysR_subst-bd"/>
</dbReference>
<evidence type="ECO:0000256" key="2">
    <source>
        <dbReference type="ARBA" id="ARBA00023015"/>
    </source>
</evidence>